<protein>
    <recommendedName>
        <fullName evidence="3">Secreted protein</fullName>
    </recommendedName>
</protein>
<sequence>MEGWRRGRGCWMVLSLNSLATRPVGDTRSAGGGVEGWGGRDHSTGPPVERKAFCVDASRGGLAISDAVITSFQFLFYLSPPSFVGRPFLNTLSLLHQQHPHLASLSVFCVTVHCFDSI</sequence>
<name>A0ABD0LM63_9CAEN</name>
<dbReference type="EMBL" id="JACVVK020000039">
    <property type="protein sequence ID" value="KAK7500094.1"/>
    <property type="molecule type" value="Genomic_DNA"/>
</dbReference>
<comment type="caution">
    <text evidence="1">The sequence shown here is derived from an EMBL/GenBank/DDBJ whole genome shotgun (WGS) entry which is preliminary data.</text>
</comment>
<accession>A0ABD0LM63</accession>
<proteinExistence type="predicted"/>
<reference evidence="1 2" key="1">
    <citation type="journal article" date="2023" name="Sci. Data">
        <title>Genome assembly of the Korean intertidal mud-creeper Batillaria attramentaria.</title>
        <authorList>
            <person name="Patra A.K."/>
            <person name="Ho P.T."/>
            <person name="Jun S."/>
            <person name="Lee S.J."/>
            <person name="Kim Y."/>
            <person name="Won Y.J."/>
        </authorList>
    </citation>
    <scope>NUCLEOTIDE SEQUENCE [LARGE SCALE GENOMIC DNA]</scope>
    <source>
        <strain evidence="1">Wonlab-2016</strain>
    </source>
</reference>
<organism evidence="1 2">
    <name type="scientific">Batillaria attramentaria</name>
    <dbReference type="NCBI Taxonomy" id="370345"/>
    <lineage>
        <taxon>Eukaryota</taxon>
        <taxon>Metazoa</taxon>
        <taxon>Spiralia</taxon>
        <taxon>Lophotrochozoa</taxon>
        <taxon>Mollusca</taxon>
        <taxon>Gastropoda</taxon>
        <taxon>Caenogastropoda</taxon>
        <taxon>Sorbeoconcha</taxon>
        <taxon>Cerithioidea</taxon>
        <taxon>Batillariidae</taxon>
        <taxon>Batillaria</taxon>
    </lineage>
</organism>
<keyword evidence="2" id="KW-1185">Reference proteome</keyword>
<dbReference type="AlphaFoldDB" id="A0ABD0LM63"/>
<gene>
    <name evidence="1" type="ORF">BaRGS_00008641</name>
</gene>
<evidence type="ECO:0000313" key="2">
    <source>
        <dbReference type="Proteomes" id="UP001519460"/>
    </source>
</evidence>
<evidence type="ECO:0000313" key="1">
    <source>
        <dbReference type="EMBL" id="KAK7500094.1"/>
    </source>
</evidence>
<evidence type="ECO:0008006" key="3">
    <source>
        <dbReference type="Google" id="ProtNLM"/>
    </source>
</evidence>
<dbReference type="Proteomes" id="UP001519460">
    <property type="component" value="Unassembled WGS sequence"/>
</dbReference>